<proteinExistence type="predicted"/>
<dbReference type="InterPro" id="IPR024096">
    <property type="entry name" value="NO_sig/Golgi_transp_ligand-bd"/>
</dbReference>
<protein>
    <recommendedName>
        <fullName evidence="3">DUF2507 domain-containing protein</fullName>
    </recommendedName>
</protein>
<dbReference type="Pfam" id="PF10702">
    <property type="entry name" value="DUF2507"/>
    <property type="match status" value="1"/>
</dbReference>
<gene>
    <name evidence="1" type="ORF">SAMN04488113_10244</name>
</gene>
<name>A0A1H6RG72_9LACT</name>
<dbReference type="RefSeq" id="WP_091632193.1">
    <property type="nucleotide sequence ID" value="NZ_FNYW01000002.1"/>
</dbReference>
<dbReference type="OrthoDB" id="2965348at2"/>
<sequence length="139" mass="15895">MHDENKNMPYLDSLSLLRDALLPNLLNDGEENILYWAGKELARSQSFESLDDLIQQMNRLFSGELALYRKTKKSRYYEWSGALTSHRLALDTKVTFSLEAGFLAEGYQKITGNETEATYTLHPKKSIVTFLLQSDSPIN</sequence>
<dbReference type="AlphaFoldDB" id="A0A1H6RG72"/>
<dbReference type="EMBL" id="FNYW01000002">
    <property type="protein sequence ID" value="SEI52314.1"/>
    <property type="molecule type" value="Genomic_DNA"/>
</dbReference>
<dbReference type="STRING" id="1130080.SAMN04488113_10244"/>
<evidence type="ECO:0000313" key="1">
    <source>
        <dbReference type="EMBL" id="SEI52314.1"/>
    </source>
</evidence>
<accession>A0A1H6RG72</accession>
<organism evidence="1 2">
    <name type="scientific">Alkalibacterium gilvum</name>
    <dbReference type="NCBI Taxonomy" id="1130080"/>
    <lineage>
        <taxon>Bacteria</taxon>
        <taxon>Bacillati</taxon>
        <taxon>Bacillota</taxon>
        <taxon>Bacilli</taxon>
        <taxon>Lactobacillales</taxon>
        <taxon>Carnobacteriaceae</taxon>
        <taxon>Alkalibacterium</taxon>
    </lineage>
</organism>
<dbReference type="InterPro" id="IPR019642">
    <property type="entry name" value="DUF2507"/>
</dbReference>
<keyword evidence="2" id="KW-1185">Reference proteome</keyword>
<dbReference type="SUPFAM" id="SSF111126">
    <property type="entry name" value="Ligand-binding domain in the NO signalling and Golgi transport"/>
    <property type="match status" value="1"/>
</dbReference>
<evidence type="ECO:0008006" key="3">
    <source>
        <dbReference type="Google" id="ProtNLM"/>
    </source>
</evidence>
<reference evidence="2" key="1">
    <citation type="submission" date="2016-10" db="EMBL/GenBank/DDBJ databases">
        <authorList>
            <person name="Varghese N."/>
            <person name="Submissions S."/>
        </authorList>
    </citation>
    <scope>NUCLEOTIDE SEQUENCE [LARGE SCALE GENOMIC DNA]</scope>
    <source>
        <strain evidence="2">DSM 25751</strain>
    </source>
</reference>
<dbReference type="Gene3D" id="3.30.1380.20">
    <property type="entry name" value="Trafficking protein particle complex subunit 3"/>
    <property type="match status" value="1"/>
</dbReference>
<dbReference type="Proteomes" id="UP000198564">
    <property type="component" value="Unassembled WGS sequence"/>
</dbReference>
<evidence type="ECO:0000313" key="2">
    <source>
        <dbReference type="Proteomes" id="UP000198564"/>
    </source>
</evidence>